<dbReference type="AlphaFoldDB" id="A0A1E5BK86"/>
<feature type="transmembrane region" description="Helical" evidence="1">
    <location>
        <begin position="62"/>
        <end position="84"/>
    </location>
</feature>
<feature type="transmembrane region" description="Helical" evidence="1">
    <location>
        <begin position="6"/>
        <end position="23"/>
    </location>
</feature>
<reference evidence="2 3" key="1">
    <citation type="journal article" date="2012" name="Science">
        <title>Ecological populations of bacteria act as socially cohesive units of antibiotic production and resistance.</title>
        <authorList>
            <person name="Cordero O.X."/>
            <person name="Wildschutte H."/>
            <person name="Kirkup B."/>
            <person name="Proehl S."/>
            <person name="Ngo L."/>
            <person name="Hussain F."/>
            <person name="Le Roux F."/>
            <person name="Mincer T."/>
            <person name="Polz M.F."/>
        </authorList>
    </citation>
    <scope>NUCLEOTIDE SEQUENCE [LARGE SCALE GENOMIC DNA]</scope>
    <source>
        <strain evidence="2 3">ZF-129</strain>
    </source>
</reference>
<evidence type="ECO:0000313" key="3">
    <source>
        <dbReference type="Proteomes" id="UP000094741"/>
    </source>
</evidence>
<dbReference type="EMBL" id="AJYQ02000002">
    <property type="protein sequence ID" value="OEE38283.1"/>
    <property type="molecule type" value="Genomic_DNA"/>
</dbReference>
<organism evidence="2 3">
    <name type="scientific">Vibrio genomosp. F10 str. ZF-129</name>
    <dbReference type="NCBI Taxonomy" id="1187848"/>
    <lineage>
        <taxon>Bacteria</taxon>
        <taxon>Pseudomonadati</taxon>
        <taxon>Pseudomonadota</taxon>
        <taxon>Gammaproteobacteria</taxon>
        <taxon>Vibrionales</taxon>
        <taxon>Vibrionaceae</taxon>
        <taxon>Vibrio</taxon>
    </lineage>
</organism>
<gene>
    <name evidence="2" type="ORF">A1QO_02580</name>
</gene>
<proteinExistence type="predicted"/>
<dbReference type="Proteomes" id="UP000094741">
    <property type="component" value="Unassembled WGS sequence"/>
</dbReference>
<keyword evidence="1" id="KW-1133">Transmembrane helix</keyword>
<evidence type="ECO:0000313" key="2">
    <source>
        <dbReference type="EMBL" id="OEE38283.1"/>
    </source>
</evidence>
<feature type="transmembrane region" description="Helical" evidence="1">
    <location>
        <begin position="91"/>
        <end position="107"/>
    </location>
</feature>
<keyword evidence="1" id="KW-0472">Membrane</keyword>
<feature type="transmembrane region" description="Helical" evidence="1">
    <location>
        <begin position="35"/>
        <end position="56"/>
    </location>
</feature>
<accession>A0A1E5BK86</accession>
<sequence>MNFSSTLLYVSMITTVTSILIARTHQNITENVYKWYDYIAAIMTGTLTLTTLWPLFGQTQYQYQWFVAMLSTCILIKTLIALLLDVKHRSKSSVLFIVFCIVLQWLGL</sequence>
<name>A0A1E5BK86_9VIBR</name>
<comment type="caution">
    <text evidence="2">The sequence shown here is derived from an EMBL/GenBank/DDBJ whole genome shotgun (WGS) entry which is preliminary data.</text>
</comment>
<dbReference type="RefSeq" id="WP_017041278.1">
    <property type="nucleotide sequence ID" value="NZ_AJYQ02000002.1"/>
</dbReference>
<evidence type="ECO:0000256" key="1">
    <source>
        <dbReference type="SAM" id="Phobius"/>
    </source>
</evidence>
<keyword evidence="1" id="KW-0812">Transmembrane</keyword>
<protein>
    <submittedName>
        <fullName evidence="2">Uncharacterized protein</fullName>
    </submittedName>
</protein>